<dbReference type="RefSeq" id="WP_379887971.1">
    <property type="nucleotide sequence ID" value="NZ_JBHSDI010000016.1"/>
</dbReference>
<evidence type="ECO:0000256" key="2">
    <source>
        <dbReference type="ARBA" id="ARBA00022884"/>
    </source>
</evidence>
<dbReference type="SMART" id="SM00363">
    <property type="entry name" value="S4"/>
    <property type="match status" value="1"/>
</dbReference>
<dbReference type="InterPro" id="IPR018496">
    <property type="entry name" value="PsdUridine_synth_RsuA/RluB_CS"/>
</dbReference>
<evidence type="ECO:0000313" key="10">
    <source>
        <dbReference type="Proteomes" id="UP001595798"/>
    </source>
</evidence>
<dbReference type="InterPro" id="IPR020094">
    <property type="entry name" value="TruA/RsuA/RluB/E/F_N"/>
</dbReference>
<evidence type="ECO:0000256" key="7">
    <source>
        <dbReference type="RuleBase" id="RU003887"/>
    </source>
</evidence>
<dbReference type="SUPFAM" id="SSF55174">
    <property type="entry name" value="Alpha-L RNA-binding motif"/>
    <property type="match status" value="1"/>
</dbReference>
<feature type="domain" description="RNA-binding S4" evidence="8">
    <location>
        <begin position="1"/>
        <end position="59"/>
    </location>
</feature>
<comment type="caution">
    <text evidence="9">The sequence shown here is derived from an EMBL/GenBank/DDBJ whole genome shotgun (WGS) entry which is preliminary data.</text>
</comment>
<dbReference type="Pfam" id="PF01479">
    <property type="entry name" value="S4"/>
    <property type="match status" value="1"/>
</dbReference>
<dbReference type="GO" id="GO:0016853">
    <property type="term" value="F:isomerase activity"/>
    <property type="evidence" value="ECO:0007669"/>
    <property type="project" value="UniProtKB-KW"/>
</dbReference>
<dbReference type="Gene3D" id="3.30.70.1560">
    <property type="entry name" value="Alpha-L RNA-binding motif"/>
    <property type="match status" value="1"/>
</dbReference>
<dbReference type="InterPro" id="IPR000748">
    <property type="entry name" value="PsdUridine_synth_RsuA/RluB/E/F"/>
</dbReference>
<proteinExistence type="inferred from homology"/>
<dbReference type="Gene3D" id="3.30.70.580">
    <property type="entry name" value="Pseudouridine synthase I, catalytic domain, N-terminal subdomain"/>
    <property type="match status" value="1"/>
</dbReference>
<protein>
    <recommendedName>
        <fullName evidence="7">Pseudouridine synthase</fullName>
        <ecNumber evidence="7">5.4.99.-</ecNumber>
    </recommendedName>
</protein>
<keyword evidence="2 6" id="KW-0694">RNA-binding</keyword>
<dbReference type="PANTHER" id="PTHR47683:SF4">
    <property type="entry name" value="PSEUDOURIDINE SYNTHASE"/>
    <property type="match status" value="1"/>
</dbReference>
<dbReference type="Proteomes" id="UP001595798">
    <property type="component" value="Unassembled WGS sequence"/>
</dbReference>
<dbReference type="PROSITE" id="PS50889">
    <property type="entry name" value="S4"/>
    <property type="match status" value="1"/>
</dbReference>
<dbReference type="EMBL" id="JBHSDI010000016">
    <property type="protein sequence ID" value="MFC4259942.1"/>
    <property type="molecule type" value="Genomic_DNA"/>
</dbReference>
<dbReference type="NCBIfam" id="TIGR00093">
    <property type="entry name" value="pseudouridine synthase"/>
    <property type="match status" value="1"/>
</dbReference>
<comment type="function">
    <text evidence="5">Responsible for synthesis of pseudouridine from uracil-516 in 16S ribosomal RNA.</text>
</comment>
<evidence type="ECO:0000256" key="1">
    <source>
        <dbReference type="ARBA" id="ARBA00008348"/>
    </source>
</evidence>
<sequence>MRLDGFLSRCTALSRKEARHVIRAGRVTLGGQPARKASTLVAEGATVMLDGEPVALPGQLYLMLNKPAGVLSATTDAAQPVVTDLLPDDLAERVHPVGRLDLDTTGLLLLTSDGQWSHRITSPRHHCPKTYRVTLAEPLSDDGHRHLESGLDLRNDDNATRPATVERLSDRMIDLTITEGRYHQVKRMVAAVGNHVEALHRHRIGSLTLDDSLAPGEFRHLTDHEVRELAPPE</sequence>
<evidence type="ECO:0000256" key="4">
    <source>
        <dbReference type="ARBA" id="ARBA00036749"/>
    </source>
</evidence>
<dbReference type="Pfam" id="PF00849">
    <property type="entry name" value="PseudoU_synth_2"/>
    <property type="match status" value="1"/>
</dbReference>
<dbReference type="PROSITE" id="PS01149">
    <property type="entry name" value="PSI_RSU"/>
    <property type="match status" value="1"/>
</dbReference>
<evidence type="ECO:0000313" key="9">
    <source>
        <dbReference type="EMBL" id="MFC4259942.1"/>
    </source>
</evidence>
<name>A0ABV8QJP6_9GAMM</name>
<evidence type="ECO:0000259" key="8">
    <source>
        <dbReference type="SMART" id="SM00363"/>
    </source>
</evidence>
<comment type="similarity">
    <text evidence="1 7">Belongs to the pseudouridine synthase RsuA family.</text>
</comment>
<dbReference type="InterPro" id="IPR036986">
    <property type="entry name" value="S4_RNA-bd_sf"/>
</dbReference>
<dbReference type="InterPro" id="IPR020103">
    <property type="entry name" value="PsdUridine_synth_cat_dom_sf"/>
</dbReference>
<dbReference type="InterPro" id="IPR006145">
    <property type="entry name" value="PsdUridine_synth_RsuA/RluA"/>
</dbReference>
<comment type="catalytic activity">
    <reaction evidence="4">
        <text>uridine(516) in 16S rRNA = pseudouridine(516) in 16S rRNA</text>
        <dbReference type="Rhea" id="RHEA:38867"/>
        <dbReference type="Rhea" id="RHEA-COMP:10089"/>
        <dbReference type="Rhea" id="RHEA-COMP:10090"/>
        <dbReference type="ChEBI" id="CHEBI:65314"/>
        <dbReference type="ChEBI" id="CHEBI:65315"/>
        <dbReference type="EC" id="5.4.99.19"/>
    </reaction>
</comment>
<accession>A0ABV8QJP6</accession>
<dbReference type="CDD" id="cd02553">
    <property type="entry name" value="PseudoU_synth_RsuA"/>
    <property type="match status" value="1"/>
</dbReference>
<dbReference type="InterPro" id="IPR002942">
    <property type="entry name" value="S4_RNA-bd"/>
</dbReference>
<dbReference type="PANTHER" id="PTHR47683">
    <property type="entry name" value="PSEUDOURIDINE SYNTHASE FAMILY PROTEIN-RELATED"/>
    <property type="match status" value="1"/>
</dbReference>
<dbReference type="InterPro" id="IPR042092">
    <property type="entry name" value="PsdUridine_s_RsuA/RluB/E/F_cat"/>
</dbReference>
<organism evidence="9 10">
    <name type="scientific">Marinobacter lacisalsi</name>
    <dbReference type="NCBI Taxonomy" id="475979"/>
    <lineage>
        <taxon>Bacteria</taxon>
        <taxon>Pseudomonadati</taxon>
        <taxon>Pseudomonadota</taxon>
        <taxon>Gammaproteobacteria</taxon>
        <taxon>Pseudomonadales</taxon>
        <taxon>Marinobacteraceae</taxon>
        <taxon>Marinobacter</taxon>
    </lineage>
</organism>
<reference evidence="10" key="1">
    <citation type="journal article" date="2019" name="Int. J. Syst. Evol. Microbiol.">
        <title>The Global Catalogue of Microorganisms (GCM) 10K type strain sequencing project: providing services to taxonomists for standard genome sequencing and annotation.</title>
        <authorList>
            <consortium name="The Broad Institute Genomics Platform"/>
            <consortium name="The Broad Institute Genome Sequencing Center for Infectious Disease"/>
            <person name="Wu L."/>
            <person name="Ma J."/>
        </authorList>
    </citation>
    <scope>NUCLEOTIDE SEQUENCE [LARGE SCALE GENOMIC DNA]</scope>
    <source>
        <strain evidence="10">CECT 7297</strain>
    </source>
</reference>
<keyword evidence="3 7" id="KW-0413">Isomerase</keyword>
<evidence type="ECO:0000256" key="3">
    <source>
        <dbReference type="ARBA" id="ARBA00023235"/>
    </source>
</evidence>
<dbReference type="InterPro" id="IPR050343">
    <property type="entry name" value="RsuA_PseudoU_synthase"/>
</dbReference>
<gene>
    <name evidence="9" type="ORF">ACFOZ5_12955</name>
</gene>
<evidence type="ECO:0000256" key="5">
    <source>
        <dbReference type="ARBA" id="ARBA00037590"/>
    </source>
</evidence>
<dbReference type="SUPFAM" id="SSF55120">
    <property type="entry name" value="Pseudouridine synthase"/>
    <property type="match status" value="1"/>
</dbReference>
<evidence type="ECO:0000256" key="6">
    <source>
        <dbReference type="PROSITE-ProRule" id="PRU00182"/>
    </source>
</evidence>
<dbReference type="Gene3D" id="3.10.290.10">
    <property type="entry name" value="RNA-binding S4 domain"/>
    <property type="match status" value="1"/>
</dbReference>
<dbReference type="EC" id="5.4.99.-" evidence="7"/>
<dbReference type="CDD" id="cd00165">
    <property type="entry name" value="S4"/>
    <property type="match status" value="1"/>
</dbReference>
<keyword evidence="10" id="KW-1185">Reference proteome</keyword>